<organism evidence="3 4">
    <name type="scientific">Brachybacterium vulturis</name>
    <dbReference type="NCBI Taxonomy" id="2017484"/>
    <lineage>
        <taxon>Bacteria</taxon>
        <taxon>Bacillati</taxon>
        <taxon>Actinomycetota</taxon>
        <taxon>Actinomycetes</taxon>
        <taxon>Micrococcales</taxon>
        <taxon>Dermabacteraceae</taxon>
        <taxon>Brachybacterium</taxon>
    </lineage>
</organism>
<dbReference type="PANTHER" id="PTHR35174:SF3">
    <property type="entry name" value="BLL7171 PROTEIN"/>
    <property type="match status" value="1"/>
</dbReference>
<dbReference type="OrthoDB" id="668782at2"/>
<dbReference type="AlphaFoldDB" id="A0A291GKH7"/>
<reference evidence="4" key="1">
    <citation type="submission" date="2017-09" db="EMBL/GenBank/DDBJ databases">
        <title>Brachybacterium sp. VM2412.</title>
        <authorList>
            <person name="Tak E.J."/>
            <person name="Bae J.-W."/>
        </authorList>
    </citation>
    <scope>NUCLEOTIDE SEQUENCE [LARGE SCALE GENOMIC DNA]</scope>
    <source>
        <strain evidence="4">VM2412</strain>
    </source>
</reference>
<dbReference type="InterPro" id="IPR005545">
    <property type="entry name" value="YCII"/>
</dbReference>
<evidence type="ECO:0000313" key="3">
    <source>
        <dbReference type="EMBL" id="ATG50546.1"/>
    </source>
</evidence>
<dbReference type="KEGG" id="brz:CFK38_02680"/>
<gene>
    <name evidence="3" type="ORF">CFK38_02680</name>
</gene>
<dbReference type="RefSeq" id="WP_096801686.1">
    <property type="nucleotide sequence ID" value="NZ_CP023563.1"/>
</dbReference>
<keyword evidence="4" id="KW-1185">Reference proteome</keyword>
<sequence length="128" mass="14263">MAKYVLLKHYRGAPAGVNDVPMEQWSERDVADHLQYMEDFAERLRESGEFVDSLALSDRGTFVRYDGVGRPPLTDSAALDAKDLVAGWMIIDVADHDRALELAAELSAEPGKDGEPIHEWLELRPVLG</sequence>
<dbReference type="Gene3D" id="3.30.70.1060">
    <property type="entry name" value="Dimeric alpha+beta barrel"/>
    <property type="match status" value="1"/>
</dbReference>
<evidence type="ECO:0000313" key="4">
    <source>
        <dbReference type="Proteomes" id="UP000218165"/>
    </source>
</evidence>
<accession>A0A291GKH7</accession>
<name>A0A291GKH7_9MICO</name>
<evidence type="ECO:0000256" key="1">
    <source>
        <dbReference type="ARBA" id="ARBA00007689"/>
    </source>
</evidence>
<comment type="similarity">
    <text evidence="1">Belongs to the YciI family.</text>
</comment>
<dbReference type="InterPro" id="IPR011008">
    <property type="entry name" value="Dimeric_a/b-barrel"/>
</dbReference>
<protein>
    <recommendedName>
        <fullName evidence="2">YCII-related domain-containing protein</fullName>
    </recommendedName>
</protein>
<dbReference type="PANTHER" id="PTHR35174">
    <property type="entry name" value="BLL7171 PROTEIN-RELATED"/>
    <property type="match status" value="1"/>
</dbReference>
<feature type="domain" description="YCII-related" evidence="2">
    <location>
        <begin position="28"/>
        <end position="106"/>
    </location>
</feature>
<dbReference type="EMBL" id="CP023563">
    <property type="protein sequence ID" value="ATG50546.1"/>
    <property type="molecule type" value="Genomic_DNA"/>
</dbReference>
<proteinExistence type="inferred from homology"/>
<dbReference type="Pfam" id="PF03795">
    <property type="entry name" value="YCII"/>
    <property type="match status" value="1"/>
</dbReference>
<dbReference type="Proteomes" id="UP000218165">
    <property type="component" value="Chromosome"/>
</dbReference>
<dbReference type="SUPFAM" id="SSF54909">
    <property type="entry name" value="Dimeric alpha+beta barrel"/>
    <property type="match status" value="1"/>
</dbReference>
<evidence type="ECO:0000259" key="2">
    <source>
        <dbReference type="Pfam" id="PF03795"/>
    </source>
</evidence>